<sequence length="130" mass="14426">MRNHIMTAVFIFAICFCTGCSTYTPKPIPYLALRKPIGFIGNINHKPVEKNFGRGGFYLCTYNFRPTADMDFYIKQACEEAGSNILRGADIRLEIPTKIDLIGTVLLAPIVFFPTFGYNTATDTVSATGK</sequence>
<evidence type="ECO:0000313" key="1">
    <source>
        <dbReference type="EMBL" id="QTA81799.1"/>
    </source>
</evidence>
<gene>
    <name evidence="1" type="ORF">dnl_41490</name>
</gene>
<dbReference type="AlphaFoldDB" id="A0A975BA22"/>
<proteinExistence type="predicted"/>
<accession>A0A975BA22</accession>
<dbReference type="Proteomes" id="UP000663720">
    <property type="component" value="Chromosome"/>
</dbReference>
<organism evidence="1 2">
    <name type="scientific">Desulfonema limicola</name>
    <dbReference type="NCBI Taxonomy" id="45656"/>
    <lineage>
        <taxon>Bacteria</taxon>
        <taxon>Pseudomonadati</taxon>
        <taxon>Thermodesulfobacteriota</taxon>
        <taxon>Desulfobacteria</taxon>
        <taxon>Desulfobacterales</taxon>
        <taxon>Desulfococcaceae</taxon>
        <taxon>Desulfonema</taxon>
    </lineage>
</organism>
<name>A0A975BA22_9BACT</name>
<dbReference type="EMBL" id="CP061799">
    <property type="protein sequence ID" value="QTA81799.1"/>
    <property type="molecule type" value="Genomic_DNA"/>
</dbReference>
<protein>
    <submittedName>
        <fullName evidence="1">Uncharacterized protein</fullName>
    </submittedName>
</protein>
<dbReference type="KEGG" id="dli:dnl_41490"/>
<keyword evidence="2" id="KW-1185">Reference proteome</keyword>
<reference evidence="1" key="1">
    <citation type="journal article" date="2021" name="Microb. Physiol.">
        <title>Proteogenomic Insights into the Physiology of Marine, Sulfate-Reducing, Filamentous Desulfonema limicola and Desulfonema magnum.</title>
        <authorList>
            <person name="Schnaars V."/>
            <person name="Wohlbrand L."/>
            <person name="Scheve S."/>
            <person name="Hinrichs C."/>
            <person name="Reinhardt R."/>
            <person name="Rabus R."/>
        </authorList>
    </citation>
    <scope>NUCLEOTIDE SEQUENCE</scope>
    <source>
        <strain evidence="1">5ac10</strain>
    </source>
</reference>
<dbReference type="RefSeq" id="WP_207687791.1">
    <property type="nucleotide sequence ID" value="NZ_CP061799.1"/>
</dbReference>
<evidence type="ECO:0000313" key="2">
    <source>
        <dbReference type="Proteomes" id="UP000663720"/>
    </source>
</evidence>